<keyword evidence="2" id="KW-1185">Reference proteome</keyword>
<proteinExistence type="predicted"/>
<evidence type="ECO:0000313" key="2">
    <source>
        <dbReference type="Proteomes" id="UP000095607"/>
    </source>
</evidence>
<dbReference type="EMBL" id="CP017420">
    <property type="protein sequence ID" value="AOV00359.1"/>
    <property type="molecule type" value="Genomic_DNA"/>
</dbReference>
<accession>A0ABM6DZ48</accession>
<protein>
    <submittedName>
        <fullName evidence="1">Uncharacterized protein</fullName>
    </submittedName>
</protein>
<evidence type="ECO:0000313" key="1">
    <source>
        <dbReference type="EMBL" id="AOV00359.1"/>
    </source>
</evidence>
<dbReference type="RefSeq" id="WP_046238172.1">
    <property type="nucleotide sequence ID" value="NZ_CBCSDN010000023.1"/>
</dbReference>
<reference evidence="1 2" key="1">
    <citation type="submission" date="2016-09" db="EMBL/GenBank/DDBJ databases">
        <title>Complete genome sequence of Deltia acidovorans CM13 isolated from murine proximal colonic tissue.</title>
        <authorList>
            <person name="Saffarian A."/>
        </authorList>
    </citation>
    <scope>NUCLEOTIDE SEQUENCE [LARGE SCALE GENOMIC DNA]</scope>
    <source>
        <strain evidence="1 2">CM13</strain>
    </source>
</reference>
<organism evidence="1 2">
    <name type="scientific">Delftia tsuruhatensis</name>
    <dbReference type="NCBI Taxonomy" id="180282"/>
    <lineage>
        <taxon>Bacteria</taxon>
        <taxon>Pseudomonadati</taxon>
        <taxon>Pseudomonadota</taxon>
        <taxon>Betaproteobacteria</taxon>
        <taxon>Burkholderiales</taxon>
        <taxon>Comamonadaceae</taxon>
        <taxon>Delftia</taxon>
    </lineage>
</organism>
<gene>
    <name evidence="1" type="ORF">BI380_02780</name>
</gene>
<dbReference type="Proteomes" id="UP000095607">
    <property type="component" value="Chromosome"/>
</dbReference>
<name>A0ABM6DZ48_9BURK</name>
<sequence>MPRRFRCPACRTRRTSFVLLIKHCSDHSHAVCTCGGYHYAHRPGSPCCERNPMALVHGALRAGADNDEAWRLTMDIVWETPGKPMEKWR</sequence>